<evidence type="ECO:0000256" key="5">
    <source>
        <dbReference type="ARBA" id="ARBA00022898"/>
    </source>
</evidence>
<dbReference type="PANTHER" id="PTHR43094:SF1">
    <property type="entry name" value="AMINOTRANSFERASE CLASS-III"/>
    <property type="match status" value="1"/>
</dbReference>
<keyword evidence="4" id="KW-0808">Transferase</keyword>
<keyword evidence="8" id="KW-1185">Reference proteome</keyword>
<reference evidence="7" key="2">
    <citation type="submission" date="2020-09" db="EMBL/GenBank/DDBJ databases">
        <authorList>
            <person name="Sun Q."/>
            <person name="Kim S."/>
        </authorList>
    </citation>
    <scope>NUCLEOTIDE SEQUENCE</scope>
    <source>
        <strain evidence="7">KCTC 42590</strain>
    </source>
</reference>
<dbReference type="SUPFAM" id="SSF53383">
    <property type="entry name" value="PLP-dependent transferases"/>
    <property type="match status" value="1"/>
</dbReference>
<dbReference type="GO" id="GO:0008483">
    <property type="term" value="F:transaminase activity"/>
    <property type="evidence" value="ECO:0007669"/>
    <property type="project" value="UniProtKB-KW"/>
</dbReference>
<dbReference type="InterPro" id="IPR015421">
    <property type="entry name" value="PyrdxlP-dep_Trfase_major"/>
</dbReference>
<gene>
    <name evidence="7" type="ORF">GCM10017044_16100</name>
</gene>
<dbReference type="GO" id="GO:0030170">
    <property type="term" value="F:pyridoxal phosphate binding"/>
    <property type="evidence" value="ECO:0007669"/>
    <property type="project" value="InterPro"/>
</dbReference>
<dbReference type="PROSITE" id="PS00600">
    <property type="entry name" value="AA_TRANSFER_CLASS_3"/>
    <property type="match status" value="1"/>
</dbReference>
<evidence type="ECO:0000256" key="6">
    <source>
        <dbReference type="RuleBase" id="RU003560"/>
    </source>
</evidence>
<dbReference type="InterPro" id="IPR049704">
    <property type="entry name" value="Aminotrans_3_PPA_site"/>
</dbReference>
<dbReference type="AlphaFoldDB" id="A0A919E5Y7"/>
<evidence type="ECO:0000313" key="7">
    <source>
        <dbReference type="EMBL" id="GHF22536.1"/>
    </source>
</evidence>
<reference evidence="7" key="1">
    <citation type="journal article" date="2014" name="Int. J. Syst. Evol. Microbiol.">
        <title>Complete genome sequence of Corynebacterium casei LMG S-19264T (=DSM 44701T), isolated from a smear-ripened cheese.</title>
        <authorList>
            <consortium name="US DOE Joint Genome Institute (JGI-PGF)"/>
            <person name="Walter F."/>
            <person name="Albersmeier A."/>
            <person name="Kalinowski J."/>
            <person name="Ruckert C."/>
        </authorList>
    </citation>
    <scope>NUCLEOTIDE SEQUENCE</scope>
    <source>
        <strain evidence="7">KCTC 42590</strain>
    </source>
</reference>
<keyword evidence="5 6" id="KW-0663">Pyridoxal phosphate</keyword>
<accession>A0A919E5Y7</accession>
<dbReference type="InterPro" id="IPR015422">
    <property type="entry name" value="PyrdxlP-dep_Trfase_small"/>
</dbReference>
<dbReference type="Pfam" id="PF00202">
    <property type="entry name" value="Aminotran_3"/>
    <property type="match status" value="1"/>
</dbReference>
<sequence length="459" mass="49848">MAPTDDNNNIHMLQDIDRAHHLHPFTDPQALKTAPPFVVESAEGCMIQGQGMSLLDAMAGLGCVNIGYGRTEMAQTAAKAMEELSFYHSFAAITHPAAAKLADKLAALAPGNLNKVFFANSGSEANETALKLIQYYWLRKGKPNKTIILSRDFSYHGSTLATSALNGLTAMHEPFGIKTKGHVEHVMSPFWYRFGGDMTEEAFAEHAAKAIEDKILEIGPGRIAAFVGEPIQGTLGAIMPPKGYWPKVAEICRKYDVLLLVDEVVTGMGRTGNWFAQETYGFEADLMSLAKGLSSGYQPISALMLSDSFAEVVEAESAVLQHGFTTSGHPVAAAVALKNIEILERENLIGRIKSEIGPYFKQALETLLDHPLVGEVRVEGLIAAVELTKNKVTREQYPYEWGVCQHVANAALMQRLIVRPAGNVLVMCPPFTISSSEIDQLVNGLSSALDQTYAALQNV</sequence>
<dbReference type="InterPro" id="IPR005814">
    <property type="entry name" value="Aminotrans_3"/>
</dbReference>
<dbReference type="CDD" id="cd00610">
    <property type="entry name" value="OAT_like"/>
    <property type="match status" value="1"/>
</dbReference>
<comment type="caution">
    <text evidence="7">The sequence shown here is derived from an EMBL/GenBank/DDBJ whole genome shotgun (WGS) entry which is preliminary data.</text>
</comment>
<evidence type="ECO:0000256" key="2">
    <source>
        <dbReference type="ARBA" id="ARBA00008954"/>
    </source>
</evidence>
<dbReference type="NCBIfam" id="NF005682">
    <property type="entry name" value="PRK07480.1"/>
    <property type="match status" value="1"/>
</dbReference>
<organism evidence="7 8">
    <name type="scientific">Kordiimonas sediminis</name>
    <dbReference type="NCBI Taxonomy" id="1735581"/>
    <lineage>
        <taxon>Bacteria</taxon>
        <taxon>Pseudomonadati</taxon>
        <taxon>Pseudomonadota</taxon>
        <taxon>Alphaproteobacteria</taxon>
        <taxon>Kordiimonadales</taxon>
        <taxon>Kordiimonadaceae</taxon>
        <taxon>Kordiimonas</taxon>
    </lineage>
</organism>
<dbReference type="Gene3D" id="3.40.640.10">
    <property type="entry name" value="Type I PLP-dependent aspartate aminotransferase-like (Major domain)"/>
    <property type="match status" value="1"/>
</dbReference>
<evidence type="ECO:0000313" key="8">
    <source>
        <dbReference type="Proteomes" id="UP000630923"/>
    </source>
</evidence>
<comment type="similarity">
    <text evidence="2 6">Belongs to the class-III pyridoxal-phosphate-dependent aminotransferase family.</text>
</comment>
<dbReference type="InterPro" id="IPR015424">
    <property type="entry name" value="PyrdxlP-dep_Trfase"/>
</dbReference>
<keyword evidence="3 7" id="KW-0032">Aminotransferase</keyword>
<dbReference type="PANTHER" id="PTHR43094">
    <property type="entry name" value="AMINOTRANSFERASE"/>
    <property type="match status" value="1"/>
</dbReference>
<dbReference type="RefSeq" id="WP_191251779.1">
    <property type="nucleotide sequence ID" value="NZ_BNCI01000002.1"/>
</dbReference>
<dbReference type="PIRSF" id="PIRSF000521">
    <property type="entry name" value="Transaminase_4ab_Lys_Orn"/>
    <property type="match status" value="1"/>
</dbReference>
<dbReference type="FunFam" id="3.40.640.10:FF:000014">
    <property type="entry name" value="Adenosylmethionine-8-amino-7-oxononanoate aminotransferase, probable"/>
    <property type="match status" value="1"/>
</dbReference>
<name>A0A919E5Y7_9PROT</name>
<evidence type="ECO:0000256" key="3">
    <source>
        <dbReference type="ARBA" id="ARBA00022576"/>
    </source>
</evidence>
<comment type="cofactor">
    <cofactor evidence="1">
        <name>pyridoxal 5'-phosphate</name>
        <dbReference type="ChEBI" id="CHEBI:597326"/>
    </cofactor>
</comment>
<dbReference type="Proteomes" id="UP000630923">
    <property type="component" value="Unassembled WGS sequence"/>
</dbReference>
<evidence type="ECO:0000256" key="1">
    <source>
        <dbReference type="ARBA" id="ARBA00001933"/>
    </source>
</evidence>
<protein>
    <submittedName>
        <fullName evidence="7">Aspartate aminotransferase family protein</fullName>
    </submittedName>
</protein>
<proteinExistence type="inferred from homology"/>
<dbReference type="Gene3D" id="3.90.1150.10">
    <property type="entry name" value="Aspartate Aminotransferase, domain 1"/>
    <property type="match status" value="1"/>
</dbReference>
<dbReference type="EMBL" id="BNCI01000002">
    <property type="protein sequence ID" value="GHF22536.1"/>
    <property type="molecule type" value="Genomic_DNA"/>
</dbReference>
<evidence type="ECO:0000256" key="4">
    <source>
        <dbReference type="ARBA" id="ARBA00022679"/>
    </source>
</evidence>